<dbReference type="Gene3D" id="3.40.50.2000">
    <property type="entry name" value="Glycogen Phosphorylase B"/>
    <property type="match status" value="2"/>
</dbReference>
<feature type="domain" description="Glycosyl transferase family 1" evidence="1">
    <location>
        <begin position="189"/>
        <end position="350"/>
    </location>
</feature>
<dbReference type="KEGG" id="ggr:HKW67_12205"/>
<dbReference type="Proteomes" id="UP000500938">
    <property type="component" value="Chromosome"/>
</dbReference>
<dbReference type="SUPFAM" id="SSF53756">
    <property type="entry name" value="UDP-Glycosyltransferase/glycogen phosphorylase"/>
    <property type="match status" value="1"/>
</dbReference>
<dbReference type="GO" id="GO:0016757">
    <property type="term" value="F:glycosyltransferase activity"/>
    <property type="evidence" value="ECO:0007669"/>
    <property type="project" value="InterPro"/>
</dbReference>
<dbReference type="AlphaFoldDB" id="A0A6M4IQ34"/>
<dbReference type="InterPro" id="IPR028098">
    <property type="entry name" value="Glyco_trans_4-like_N"/>
</dbReference>
<organism evidence="3 4">
    <name type="scientific">Gemmatimonas groenlandica</name>
    <dbReference type="NCBI Taxonomy" id="2732249"/>
    <lineage>
        <taxon>Bacteria</taxon>
        <taxon>Pseudomonadati</taxon>
        <taxon>Gemmatimonadota</taxon>
        <taxon>Gemmatimonadia</taxon>
        <taxon>Gemmatimonadales</taxon>
        <taxon>Gemmatimonadaceae</taxon>
        <taxon>Gemmatimonas</taxon>
    </lineage>
</organism>
<dbReference type="Pfam" id="PF13439">
    <property type="entry name" value="Glyco_transf_4"/>
    <property type="match status" value="1"/>
</dbReference>
<keyword evidence="3" id="KW-0808">Transferase</keyword>
<dbReference type="RefSeq" id="WP_171225650.1">
    <property type="nucleotide sequence ID" value="NZ_CP053085.1"/>
</dbReference>
<name>A0A6M4IQ34_9BACT</name>
<gene>
    <name evidence="3" type="ORF">HKW67_12205</name>
</gene>
<dbReference type="Pfam" id="PF00534">
    <property type="entry name" value="Glycos_transf_1"/>
    <property type="match status" value="1"/>
</dbReference>
<keyword evidence="4" id="KW-1185">Reference proteome</keyword>
<dbReference type="EMBL" id="CP053085">
    <property type="protein sequence ID" value="QJR36215.1"/>
    <property type="molecule type" value="Genomic_DNA"/>
</dbReference>
<accession>A0A6M4IQ34</accession>
<dbReference type="CDD" id="cd03811">
    <property type="entry name" value="GT4_GT28_WabH-like"/>
    <property type="match status" value="1"/>
</dbReference>
<evidence type="ECO:0000259" key="1">
    <source>
        <dbReference type="Pfam" id="PF00534"/>
    </source>
</evidence>
<evidence type="ECO:0000313" key="3">
    <source>
        <dbReference type="EMBL" id="QJR36215.1"/>
    </source>
</evidence>
<protein>
    <submittedName>
        <fullName evidence="3">Glycosyltransferase</fullName>
    </submittedName>
</protein>
<evidence type="ECO:0000313" key="4">
    <source>
        <dbReference type="Proteomes" id="UP000500938"/>
    </source>
</evidence>
<dbReference type="PANTHER" id="PTHR12526">
    <property type="entry name" value="GLYCOSYLTRANSFERASE"/>
    <property type="match status" value="1"/>
</dbReference>
<feature type="domain" description="Glycosyltransferase subfamily 4-like N-terminal" evidence="2">
    <location>
        <begin position="22"/>
        <end position="178"/>
    </location>
</feature>
<evidence type="ECO:0000259" key="2">
    <source>
        <dbReference type="Pfam" id="PF13439"/>
    </source>
</evidence>
<dbReference type="PANTHER" id="PTHR12526:SF630">
    <property type="entry name" value="GLYCOSYLTRANSFERASE"/>
    <property type="match status" value="1"/>
</dbReference>
<reference evidence="3 4" key="1">
    <citation type="submission" date="2020-05" db="EMBL/GenBank/DDBJ databases">
        <title>Complete genome sequence of Gemmatimonas greenlandica TET16.</title>
        <authorList>
            <person name="Zeng Y."/>
        </authorList>
    </citation>
    <scope>NUCLEOTIDE SEQUENCE [LARGE SCALE GENOMIC DNA]</scope>
    <source>
        <strain evidence="3 4">TET16</strain>
    </source>
</reference>
<proteinExistence type="predicted"/>
<sequence>MSMHSAGPAPILFAHYGENWIRGSERTLLDLLTHIDRNRFLPVLWCNGEMVADEARKLDVTVYQSRFTVLYDWEPPRYEFARFASLVREGRKIVRAHGIRVLHANSAAPNQWLVPVSRSLRVPLLCHLLAPYSARERFTLGVHLATLVAGVTRGCTDDLLADGLRKSSISTIHCGIDLGAWQGWDQSGLRSQLGIRAEDIVITQVGSLIRRKGHDILLRAVADLRQVRPNIRVLLIGDGPDRREIENVVRELGLVDIVHTLGFVDSPAGVIFRDATDIAVSPSRVEGFGLTVIEAGAAGRPVIATATTGMSEIITSERTGLIVPIEDQARLYAALLRLVDNASLRMQLGTALQSVVNEKFVIGKYVSGFEAAYEQLMRIPSQQLGWMRDVSGDTLAMYARWVGGTLSRRVRRLVG</sequence>
<dbReference type="InterPro" id="IPR001296">
    <property type="entry name" value="Glyco_trans_1"/>
</dbReference>